<evidence type="ECO:0000313" key="3">
    <source>
        <dbReference type="EMBL" id="ABU58210.1"/>
    </source>
</evidence>
<keyword evidence="1" id="KW-1133">Transmembrane helix</keyword>
<evidence type="ECO:0000259" key="2">
    <source>
        <dbReference type="PROSITE" id="PS50006"/>
    </source>
</evidence>
<keyword evidence="1" id="KW-0812">Transmembrane</keyword>
<dbReference type="PROSITE" id="PS50006">
    <property type="entry name" value="FHA_DOMAIN"/>
    <property type="match status" value="1"/>
</dbReference>
<dbReference type="OrthoDB" id="150727at2"/>
<organism evidence="3 4">
    <name type="scientific">Roseiflexus castenholzii (strain DSM 13941 / HLO8)</name>
    <dbReference type="NCBI Taxonomy" id="383372"/>
    <lineage>
        <taxon>Bacteria</taxon>
        <taxon>Bacillati</taxon>
        <taxon>Chloroflexota</taxon>
        <taxon>Chloroflexia</taxon>
        <taxon>Chloroflexales</taxon>
        <taxon>Roseiflexineae</taxon>
        <taxon>Roseiflexaceae</taxon>
        <taxon>Roseiflexus</taxon>
    </lineage>
</organism>
<proteinExistence type="predicted"/>
<dbReference type="InterPro" id="IPR050923">
    <property type="entry name" value="Cell_Proc_Reg/RNA_Proc"/>
</dbReference>
<feature type="domain" description="FHA" evidence="2">
    <location>
        <begin position="176"/>
        <end position="236"/>
    </location>
</feature>
<dbReference type="EMBL" id="CP000804">
    <property type="protein sequence ID" value="ABU58210.1"/>
    <property type="molecule type" value="Genomic_DNA"/>
</dbReference>
<dbReference type="CDD" id="cd00060">
    <property type="entry name" value="FHA"/>
    <property type="match status" value="1"/>
</dbReference>
<protein>
    <submittedName>
        <fullName evidence="3">FHA domain containing protein</fullName>
    </submittedName>
</protein>
<keyword evidence="1" id="KW-0472">Membrane</keyword>
<gene>
    <name evidence="3" type="ordered locus">Rcas_2125</name>
</gene>
<name>A7NL40_ROSCS</name>
<dbReference type="STRING" id="383372.Rcas_2125"/>
<dbReference type="eggNOG" id="COG1716">
    <property type="taxonomic scope" value="Bacteria"/>
</dbReference>
<dbReference type="SUPFAM" id="SSF49879">
    <property type="entry name" value="SMAD/FHA domain"/>
    <property type="match status" value="1"/>
</dbReference>
<dbReference type="Gene3D" id="2.60.200.20">
    <property type="match status" value="1"/>
</dbReference>
<feature type="transmembrane region" description="Helical" evidence="1">
    <location>
        <begin position="54"/>
        <end position="73"/>
    </location>
</feature>
<evidence type="ECO:0000256" key="1">
    <source>
        <dbReference type="SAM" id="Phobius"/>
    </source>
</evidence>
<dbReference type="RefSeq" id="WP_012120634.1">
    <property type="nucleotide sequence ID" value="NC_009767.1"/>
</dbReference>
<dbReference type="InterPro" id="IPR000253">
    <property type="entry name" value="FHA_dom"/>
</dbReference>
<dbReference type="SMART" id="SM00240">
    <property type="entry name" value="FHA"/>
    <property type="match status" value="1"/>
</dbReference>
<dbReference type="PANTHER" id="PTHR23308">
    <property type="entry name" value="NUCLEAR INHIBITOR OF PROTEIN PHOSPHATASE-1"/>
    <property type="match status" value="1"/>
</dbReference>
<dbReference type="AlphaFoldDB" id="A7NL40"/>
<dbReference type="Proteomes" id="UP000000263">
    <property type="component" value="Chromosome"/>
</dbReference>
<dbReference type="Pfam" id="PF00498">
    <property type="entry name" value="FHA"/>
    <property type="match status" value="1"/>
</dbReference>
<evidence type="ECO:0000313" key="4">
    <source>
        <dbReference type="Proteomes" id="UP000000263"/>
    </source>
</evidence>
<reference evidence="3 4" key="1">
    <citation type="submission" date="2007-08" db="EMBL/GenBank/DDBJ databases">
        <title>Complete sequence of Roseiflexus castenholzii DSM 13941.</title>
        <authorList>
            <consortium name="US DOE Joint Genome Institute"/>
            <person name="Copeland A."/>
            <person name="Lucas S."/>
            <person name="Lapidus A."/>
            <person name="Barry K."/>
            <person name="Glavina del Rio T."/>
            <person name="Dalin E."/>
            <person name="Tice H."/>
            <person name="Pitluck S."/>
            <person name="Thompson L.S."/>
            <person name="Brettin T."/>
            <person name="Bruce D."/>
            <person name="Detter J.C."/>
            <person name="Han C."/>
            <person name="Tapia R."/>
            <person name="Schmutz J."/>
            <person name="Larimer F."/>
            <person name="Land M."/>
            <person name="Hauser L."/>
            <person name="Kyrpides N."/>
            <person name="Mikhailova N."/>
            <person name="Bryant D.A."/>
            <person name="Hanada S."/>
            <person name="Tsukatani Y."/>
            <person name="Richardson P."/>
        </authorList>
    </citation>
    <scope>NUCLEOTIDE SEQUENCE [LARGE SCALE GENOMIC DNA]</scope>
    <source>
        <strain evidence="4">DSM 13941 / HLO8</strain>
    </source>
</reference>
<dbReference type="HOGENOM" id="CLU_983116_0_0_0"/>
<dbReference type="KEGG" id="rca:Rcas_2125"/>
<feature type="transmembrane region" description="Helical" evidence="1">
    <location>
        <begin position="110"/>
        <end position="135"/>
    </location>
</feature>
<feature type="transmembrane region" description="Helical" evidence="1">
    <location>
        <begin position="20"/>
        <end position="42"/>
    </location>
</feature>
<accession>A7NL40</accession>
<sequence>MTEYELWRYLEQYAQMSNAWWYSVAVLPATIISACAYFLMWLALRRTRQLPKMFLWLCVASLPTILVAPSFYVSTNLTDALARVGFGMPASEQQISRTVALQIGAYLSQVATLGIVGASLAFVTLIAAILVGGYAPPQVIQSIQSISQSFSKAMTRAFGPSREARVANSKYGVLTVTRGGAQQGAKFSVINSAIIGKVEAHIVVTDPVVSRKHARLEVKNDTVFLVDLGSTNGTFVKRSGREFELNGDPFELRHGDYIYLGVPSEPESVELIYERSPAGGQS</sequence>
<keyword evidence="4" id="KW-1185">Reference proteome</keyword>
<dbReference type="InterPro" id="IPR008984">
    <property type="entry name" value="SMAD_FHA_dom_sf"/>
</dbReference>